<name>A0A6C0C440_9ZZZZ</name>
<dbReference type="AlphaFoldDB" id="A0A6C0C440"/>
<proteinExistence type="predicted"/>
<dbReference type="InterPro" id="IPR002654">
    <property type="entry name" value="Glyco_trans_25"/>
</dbReference>
<feature type="domain" description="Glycosyl transferase family 25" evidence="1">
    <location>
        <begin position="25"/>
        <end position="202"/>
    </location>
</feature>
<accession>A0A6C0C440</accession>
<dbReference type="EMBL" id="MN739344">
    <property type="protein sequence ID" value="QHS99465.1"/>
    <property type="molecule type" value="Genomic_DNA"/>
</dbReference>
<organism evidence="2">
    <name type="scientific">viral metagenome</name>
    <dbReference type="NCBI Taxonomy" id="1070528"/>
    <lineage>
        <taxon>unclassified sequences</taxon>
        <taxon>metagenomes</taxon>
        <taxon>organismal metagenomes</taxon>
    </lineage>
</organism>
<evidence type="ECO:0000313" key="2">
    <source>
        <dbReference type="EMBL" id="QHS99465.1"/>
    </source>
</evidence>
<sequence>MFSFILYIILYIMRLNKTKRKSKKRKITKKRTTKSNNKINKIFVLSFYKERREKYKKNKLYEIYEATPKTKITKKVENEYSFYHNVNRNTKLKNIAITEDHYNIWKKIIKEDLKNIVIIEDDVYIKDFKKLNNIVGDKFIYIGGELYPKIQKDIKSFKKNRLNKLKLKEGINLMSENELSMMGAFGYYIPNATIAKKLIDVIPVKNKKKTIDTELKRIRWKYPELINGYYYPALALINYDDAITGHNYKALVNKEVDKIYKNTEFEFYGRNKK</sequence>
<protein>
    <recommendedName>
        <fullName evidence="1">Glycosyl transferase family 25 domain-containing protein</fullName>
    </recommendedName>
</protein>
<dbReference type="Pfam" id="PF01755">
    <property type="entry name" value="Glyco_transf_25"/>
    <property type="match status" value="1"/>
</dbReference>
<reference evidence="2" key="1">
    <citation type="journal article" date="2020" name="Nature">
        <title>Giant virus diversity and host interactions through global metagenomics.</title>
        <authorList>
            <person name="Schulz F."/>
            <person name="Roux S."/>
            <person name="Paez-Espino D."/>
            <person name="Jungbluth S."/>
            <person name="Walsh D.A."/>
            <person name="Denef V.J."/>
            <person name="McMahon K.D."/>
            <person name="Konstantinidis K.T."/>
            <person name="Eloe-Fadrosh E.A."/>
            <person name="Kyrpides N.C."/>
            <person name="Woyke T."/>
        </authorList>
    </citation>
    <scope>NUCLEOTIDE SEQUENCE</scope>
    <source>
        <strain evidence="2">GVMAG-M-3300020187-37</strain>
    </source>
</reference>
<evidence type="ECO:0000259" key="1">
    <source>
        <dbReference type="Pfam" id="PF01755"/>
    </source>
</evidence>